<evidence type="ECO:0000313" key="2">
    <source>
        <dbReference type="Proteomes" id="UP001198701"/>
    </source>
</evidence>
<reference evidence="1 2" key="1">
    <citation type="submission" date="2021-11" db="EMBL/GenBank/DDBJ databases">
        <authorList>
            <person name="Huq M.A."/>
        </authorList>
    </citation>
    <scope>NUCLEOTIDE SEQUENCE [LARGE SCALE GENOMIC DNA]</scope>
    <source>
        <strain evidence="1 2">MAHUQ-52</strain>
    </source>
</reference>
<comment type="caution">
    <text evidence="1">The sequence shown here is derived from an EMBL/GenBank/DDBJ whole genome shotgun (WGS) entry which is preliminary data.</text>
</comment>
<sequence>MTKVRLTFTTEVPASPEEVWSWSTSIKGIQAEMWPVLKITFPKGLNHIDKDTALGKPLCRCHFLLLGIFPMDMSKLTFVELGPGYRFVEQSPLFSMRMWRHERVVTPTRNGARVTDNLEFSPRFASPLVAWFVKQFFGHRHAVIARRFAGTATAGLPGRHS</sequence>
<evidence type="ECO:0000313" key="1">
    <source>
        <dbReference type="EMBL" id="MCC6070980.1"/>
    </source>
</evidence>
<keyword evidence="2" id="KW-1185">Reference proteome</keyword>
<gene>
    <name evidence="1" type="ORF">LMJ30_08430</name>
</gene>
<organism evidence="1 2">
    <name type="scientific">Massilia agrisoli</name>
    <dbReference type="NCBI Taxonomy" id="2892444"/>
    <lineage>
        <taxon>Bacteria</taxon>
        <taxon>Pseudomonadati</taxon>
        <taxon>Pseudomonadota</taxon>
        <taxon>Betaproteobacteria</taxon>
        <taxon>Burkholderiales</taxon>
        <taxon>Oxalobacteraceae</taxon>
        <taxon>Telluria group</taxon>
        <taxon>Massilia</taxon>
    </lineage>
</organism>
<dbReference type="RefSeq" id="WP_229431899.1">
    <property type="nucleotide sequence ID" value="NZ_JAJHPV010000012.1"/>
</dbReference>
<evidence type="ECO:0008006" key="3">
    <source>
        <dbReference type="Google" id="ProtNLM"/>
    </source>
</evidence>
<proteinExistence type="predicted"/>
<dbReference type="Gene3D" id="3.30.530.20">
    <property type="match status" value="1"/>
</dbReference>
<accession>A0ABS8IRF6</accession>
<dbReference type="SUPFAM" id="SSF55961">
    <property type="entry name" value="Bet v1-like"/>
    <property type="match status" value="1"/>
</dbReference>
<dbReference type="Proteomes" id="UP001198701">
    <property type="component" value="Unassembled WGS sequence"/>
</dbReference>
<name>A0ABS8IRF6_9BURK</name>
<dbReference type="InterPro" id="IPR023393">
    <property type="entry name" value="START-like_dom_sf"/>
</dbReference>
<dbReference type="EMBL" id="JAJHPV010000012">
    <property type="protein sequence ID" value="MCC6070980.1"/>
    <property type="molecule type" value="Genomic_DNA"/>
</dbReference>
<protein>
    <recommendedName>
        <fullName evidence="3">SRPBCC family protein</fullName>
    </recommendedName>
</protein>